<dbReference type="AlphaFoldDB" id="A0A918Q549"/>
<dbReference type="PANTHER" id="PTHR40265">
    <property type="entry name" value="BLL2707 PROTEIN"/>
    <property type="match status" value="1"/>
</dbReference>
<reference evidence="3" key="1">
    <citation type="journal article" date="2014" name="Int. J. Syst. Evol. Microbiol.">
        <title>Complete genome sequence of Corynebacterium casei LMG S-19264T (=DSM 44701T), isolated from a smear-ripened cheese.</title>
        <authorList>
            <consortium name="US DOE Joint Genome Institute (JGI-PGF)"/>
            <person name="Walter F."/>
            <person name="Albersmeier A."/>
            <person name="Kalinowski J."/>
            <person name="Ruckert C."/>
        </authorList>
    </citation>
    <scope>NUCLEOTIDE SEQUENCE</scope>
    <source>
        <strain evidence="3">JCM 4815</strain>
    </source>
</reference>
<evidence type="ECO:0000313" key="4">
    <source>
        <dbReference type="Proteomes" id="UP000622166"/>
    </source>
</evidence>
<protein>
    <recommendedName>
        <fullName evidence="2">Glyoxalase-like domain-containing protein</fullName>
    </recommendedName>
</protein>
<evidence type="ECO:0000256" key="1">
    <source>
        <dbReference type="SAM" id="MobiDB-lite"/>
    </source>
</evidence>
<dbReference type="PANTHER" id="PTHR40265:SF1">
    <property type="entry name" value="GLYOXALASE-LIKE DOMAIN-CONTAINING PROTEIN"/>
    <property type="match status" value="1"/>
</dbReference>
<dbReference type="InterPro" id="IPR025870">
    <property type="entry name" value="Glyoxalase-like_dom"/>
</dbReference>
<dbReference type="Gene3D" id="3.10.180.10">
    <property type="entry name" value="2,3-Dihydroxybiphenyl 1,2-Dioxygenase, domain 1"/>
    <property type="match status" value="1"/>
</dbReference>
<accession>A0A918Q549</accession>
<sequence>MAELTGVRPVEGGSHPGLGTRNYLLGTGNGGYLEIVGPDEGQPAPDGPRWFGIDALTGPRLVHWAVRVPDIDARVAGARERGYDPGEPVAMARATPEGGTISWRLTMPLPHGHDRGGDGLVPFLLDWGTTVHPSERGLPVLPLLAFTARHPEPDRVADELAALGAGLEIFRGTVPALTAVLDGRHGPVTFGDGITSADATTPPHGHERGVTTS</sequence>
<dbReference type="Pfam" id="PF13468">
    <property type="entry name" value="Glyoxalase_3"/>
    <property type="match status" value="1"/>
</dbReference>
<evidence type="ECO:0000313" key="3">
    <source>
        <dbReference type="EMBL" id="GGZ34079.1"/>
    </source>
</evidence>
<dbReference type="SUPFAM" id="SSF54593">
    <property type="entry name" value="Glyoxalase/Bleomycin resistance protein/Dihydroxybiphenyl dioxygenase"/>
    <property type="match status" value="1"/>
</dbReference>
<feature type="domain" description="Glyoxalase-like" evidence="2">
    <location>
        <begin position="2"/>
        <end position="163"/>
    </location>
</feature>
<feature type="region of interest" description="Disordered" evidence="1">
    <location>
        <begin position="1"/>
        <end position="21"/>
    </location>
</feature>
<dbReference type="EMBL" id="BMVW01000017">
    <property type="protein sequence ID" value="GGZ34079.1"/>
    <property type="molecule type" value="Genomic_DNA"/>
</dbReference>
<feature type="compositionally biased region" description="Basic and acidic residues" evidence="1">
    <location>
        <begin position="204"/>
        <end position="213"/>
    </location>
</feature>
<dbReference type="InterPro" id="IPR029068">
    <property type="entry name" value="Glyas_Bleomycin-R_OHBP_Dase"/>
</dbReference>
<gene>
    <name evidence="3" type="ORF">GCM10010365_63700</name>
</gene>
<dbReference type="Proteomes" id="UP000622166">
    <property type="component" value="Unassembled WGS sequence"/>
</dbReference>
<comment type="caution">
    <text evidence="3">The sequence shown here is derived from an EMBL/GenBank/DDBJ whole genome shotgun (WGS) entry which is preliminary data.</text>
</comment>
<feature type="region of interest" description="Disordered" evidence="1">
    <location>
        <begin position="194"/>
        <end position="213"/>
    </location>
</feature>
<reference evidence="3" key="2">
    <citation type="submission" date="2020-09" db="EMBL/GenBank/DDBJ databases">
        <authorList>
            <person name="Sun Q."/>
            <person name="Ohkuma M."/>
        </authorList>
    </citation>
    <scope>NUCLEOTIDE SEQUENCE</scope>
    <source>
        <strain evidence="3">JCM 4815</strain>
    </source>
</reference>
<name>A0A918Q549_9ACTN</name>
<proteinExistence type="predicted"/>
<evidence type="ECO:0000259" key="2">
    <source>
        <dbReference type="Pfam" id="PF13468"/>
    </source>
</evidence>
<keyword evidence="4" id="KW-1185">Reference proteome</keyword>
<organism evidence="3 4">
    <name type="scientific">Streptomyces poonensis</name>
    <dbReference type="NCBI Taxonomy" id="68255"/>
    <lineage>
        <taxon>Bacteria</taxon>
        <taxon>Bacillati</taxon>
        <taxon>Actinomycetota</taxon>
        <taxon>Actinomycetes</taxon>
        <taxon>Kitasatosporales</taxon>
        <taxon>Streptomycetaceae</taxon>
        <taxon>Streptomyces</taxon>
    </lineage>
</organism>